<dbReference type="Gene3D" id="3.20.20.60">
    <property type="entry name" value="Phosphoenolpyruvate-binding domains"/>
    <property type="match status" value="1"/>
</dbReference>
<dbReference type="EMBL" id="UOEZ01000030">
    <property type="protein sequence ID" value="VAW35560.1"/>
    <property type="molecule type" value="Genomic_DNA"/>
</dbReference>
<dbReference type="CDD" id="cd06557">
    <property type="entry name" value="KPHMT-like"/>
    <property type="match status" value="1"/>
</dbReference>
<sequence>MKKITAPMILEMKRSGEKIAMLTAYSFAMAKLLEEAEIPMILVGDTVGMVEAGYETTLPVTMEEMVYHTRSVRNGSGKALVVADMPFMSYQASLDDARRNAGRFIKEGRAGAVKIEGGLKALDAIRAISDMDVPIMAHIGLTPQSVHMMGGYKVQGRGKEAAEIIMDDARAVQDAGAFAVVLEAIPAMLARTITQELSIPTIGIGAGPYCDGQVLVLNDMLGLEPDKKQLKFVKRYAGIGKAVKEAAAEFKKEVESGHFPGKEHCY</sequence>
<dbReference type="EC" id="2.1.2.11" evidence="3"/>
<organism evidence="5">
    <name type="scientific">hydrothermal vent metagenome</name>
    <dbReference type="NCBI Taxonomy" id="652676"/>
    <lineage>
        <taxon>unclassified sequences</taxon>
        <taxon>metagenomes</taxon>
        <taxon>ecological metagenomes</taxon>
    </lineage>
</organism>
<comment type="similarity">
    <text evidence="2">Belongs to the PanB family.</text>
</comment>
<accession>A0A3B0V3U1</accession>
<proteinExistence type="inferred from homology"/>
<reference evidence="5" key="1">
    <citation type="submission" date="2018-06" db="EMBL/GenBank/DDBJ databases">
        <authorList>
            <person name="Zhirakovskaya E."/>
        </authorList>
    </citation>
    <scope>NUCLEOTIDE SEQUENCE</scope>
</reference>
<evidence type="ECO:0000256" key="2">
    <source>
        <dbReference type="ARBA" id="ARBA00008676"/>
    </source>
</evidence>
<dbReference type="SUPFAM" id="SSF51621">
    <property type="entry name" value="Phosphoenolpyruvate/pyruvate domain"/>
    <property type="match status" value="1"/>
</dbReference>
<dbReference type="GO" id="GO:0015940">
    <property type="term" value="P:pantothenate biosynthetic process"/>
    <property type="evidence" value="ECO:0007669"/>
    <property type="project" value="InterPro"/>
</dbReference>
<name>A0A3B0V3U1_9ZZZZ</name>
<evidence type="ECO:0000256" key="1">
    <source>
        <dbReference type="ARBA" id="ARBA00005033"/>
    </source>
</evidence>
<dbReference type="GO" id="GO:0000287">
    <property type="term" value="F:magnesium ion binding"/>
    <property type="evidence" value="ECO:0007669"/>
    <property type="project" value="TreeGrafter"/>
</dbReference>
<keyword evidence="5" id="KW-0489">Methyltransferase</keyword>
<dbReference type="NCBIfam" id="TIGR00222">
    <property type="entry name" value="panB"/>
    <property type="match status" value="1"/>
</dbReference>
<dbReference type="InterPro" id="IPR015813">
    <property type="entry name" value="Pyrv/PenolPyrv_kinase-like_dom"/>
</dbReference>
<dbReference type="Pfam" id="PF02548">
    <property type="entry name" value="Pantoate_transf"/>
    <property type="match status" value="1"/>
</dbReference>
<dbReference type="PIRSF" id="PIRSF000388">
    <property type="entry name" value="Pantoate_hydroxy_MeTrfase"/>
    <property type="match status" value="1"/>
</dbReference>
<gene>
    <name evidence="5" type="ORF">MNBD_DELTA02-905</name>
</gene>
<comment type="pathway">
    <text evidence="1">Cofactor biosynthesis; (R)-pantothenate biosynthesis; (R)-pantoate from 3-methyl-2-oxobutanoate: step 1/2.</text>
</comment>
<dbReference type="GO" id="GO:0008168">
    <property type="term" value="F:methyltransferase activity"/>
    <property type="evidence" value="ECO:0007669"/>
    <property type="project" value="UniProtKB-KW"/>
</dbReference>
<keyword evidence="4 5" id="KW-0808">Transferase</keyword>
<evidence type="ECO:0000313" key="5">
    <source>
        <dbReference type="EMBL" id="VAW35560.1"/>
    </source>
</evidence>
<dbReference type="InterPro" id="IPR040442">
    <property type="entry name" value="Pyrv_kinase-like_dom_sf"/>
</dbReference>
<dbReference type="HAMAP" id="MF_00156">
    <property type="entry name" value="PanB"/>
    <property type="match status" value="1"/>
</dbReference>
<dbReference type="GO" id="GO:0005737">
    <property type="term" value="C:cytoplasm"/>
    <property type="evidence" value="ECO:0007669"/>
    <property type="project" value="TreeGrafter"/>
</dbReference>
<dbReference type="InterPro" id="IPR003700">
    <property type="entry name" value="Pantoate_hydroxy_MeTrfase"/>
</dbReference>
<dbReference type="FunFam" id="3.20.20.60:FF:000003">
    <property type="entry name" value="3-methyl-2-oxobutanoate hydroxymethyltransferase"/>
    <property type="match status" value="1"/>
</dbReference>
<dbReference type="PANTHER" id="PTHR20881:SF0">
    <property type="entry name" value="3-METHYL-2-OXOBUTANOATE HYDROXYMETHYLTRANSFERASE"/>
    <property type="match status" value="1"/>
</dbReference>
<evidence type="ECO:0000256" key="4">
    <source>
        <dbReference type="ARBA" id="ARBA00022679"/>
    </source>
</evidence>
<dbReference type="GO" id="GO:0003864">
    <property type="term" value="F:3-methyl-2-oxobutanoate hydroxymethyltransferase activity"/>
    <property type="evidence" value="ECO:0007669"/>
    <property type="project" value="UniProtKB-EC"/>
</dbReference>
<dbReference type="GO" id="GO:0032259">
    <property type="term" value="P:methylation"/>
    <property type="evidence" value="ECO:0007669"/>
    <property type="project" value="UniProtKB-KW"/>
</dbReference>
<evidence type="ECO:0000256" key="3">
    <source>
        <dbReference type="ARBA" id="ARBA00012618"/>
    </source>
</evidence>
<dbReference type="NCBIfam" id="NF001452">
    <property type="entry name" value="PRK00311.1"/>
    <property type="match status" value="1"/>
</dbReference>
<protein>
    <recommendedName>
        <fullName evidence="3">3-methyl-2-oxobutanoate hydroxymethyltransferase</fullName>
        <ecNumber evidence="3">2.1.2.11</ecNumber>
    </recommendedName>
</protein>
<dbReference type="AlphaFoldDB" id="A0A3B0V3U1"/>
<dbReference type="PANTHER" id="PTHR20881">
    <property type="entry name" value="3-METHYL-2-OXOBUTANOATE HYDROXYMETHYLTRANSFERASE"/>
    <property type="match status" value="1"/>
</dbReference>